<organism evidence="1 2">
    <name type="scientific">Sphaerobolus stellatus (strain SS14)</name>
    <dbReference type="NCBI Taxonomy" id="990650"/>
    <lineage>
        <taxon>Eukaryota</taxon>
        <taxon>Fungi</taxon>
        <taxon>Dikarya</taxon>
        <taxon>Basidiomycota</taxon>
        <taxon>Agaricomycotina</taxon>
        <taxon>Agaricomycetes</taxon>
        <taxon>Phallomycetidae</taxon>
        <taxon>Geastrales</taxon>
        <taxon>Sphaerobolaceae</taxon>
        <taxon>Sphaerobolus</taxon>
    </lineage>
</organism>
<dbReference type="AlphaFoldDB" id="A0A0C9TP58"/>
<sequence>MIVNFAVLGQGFSPNGVSYRVKVEYLAPTMNLLFVFTDGLPGIKPTRTYGDAIEKGEKYDIIWVPAGSIPDMTTFQDRTPKEEI</sequence>
<dbReference type="Proteomes" id="UP000054279">
    <property type="component" value="Unassembled WGS sequence"/>
</dbReference>
<reference evidence="1 2" key="1">
    <citation type="submission" date="2014-06" db="EMBL/GenBank/DDBJ databases">
        <title>Evolutionary Origins and Diversification of the Mycorrhizal Mutualists.</title>
        <authorList>
            <consortium name="DOE Joint Genome Institute"/>
            <consortium name="Mycorrhizal Genomics Consortium"/>
            <person name="Kohler A."/>
            <person name="Kuo A."/>
            <person name="Nagy L.G."/>
            <person name="Floudas D."/>
            <person name="Copeland A."/>
            <person name="Barry K.W."/>
            <person name="Cichocki N."/>
            <person name="Veneault-Fourrey C."/>
            <person name="LaButti K."/>
            <person name="Lindquist E.A."/>
            <person name="Lipzen A."/>
            <person name="Lundell T."/>
            <person name="Morin E."/>
            <person name="Murat C."/>
            <person name="Riley R."/>
            <person name="Ohm R."/>
            <person name="Sun H."/>
            <person name="Tunlid A."/>
            <person name="Henrissat B."/>
            <person name="Grigoriev I.V."/>
            <person name="Hibbett D.S."/>
            <person name="Martin F."/>
        </authorList>
    </citation>
    <scope>NUCLEOTIDE SEQUENCE [LARGE SCALE GENOMIC DNA]</scope>
    <source>
        <strain evidence="1 2">SS14</strain>
    </source>
</reference>
<protein>
    <submittedName>
        <fullName evidence="1">Uncharacterized protein</fullName>
    </submittedName>
</protein>
<name>A0A0C9TP58_SPHS4</name>
<gene>
    <name evidence="1" type="ORF">M422DRAFT_275663</name>
</gene>
<evidence type="ECO:0000313" key="2">
    <source>
        <dbReference type="Proteomes" id="UP000054279"/>
    </source>
</evidence>
<keyword evidence="2" id="KW-1185">Reference proteome</keyword>
<evidence type="ECO:0000313" key="1">
    <source>
        <dbReference type="EMBL" id="KIJ23699.1"/>
    </source>
</evidence>
<dbReference type="EMBL" id="KN837606">
    <property type="protein sequence ID" value="KIJ23699.1"/>
    <property type="molecule type" value="Genomic_DNA"/>
</dbReference>
<dbReference type="HOGENOM" id="CLU_2528922_0_0_1"/>
<accession>A0A0C9TP58</accession>
<proteinExistence type="predicted"/>
<dbReference type="OrthoDB" id="543156at2759"/>